<keyword evidence="2" id="KW-0812">Transmembrane</keyword>
<dbReference type="AlphaFoldDB" id="A0AAE4SFY1"/>
<feature type="transmembrane region" description="Helical" evidence="2">
    <location>
        <begin position="628"/>
        <end position="649"/>
    </location>
</feature>
<dbReference type="EMBL" id="JAWDKD010000026">
    <property type="protein sequence ID" value="MDV0447790.1"/>
    <property type="molecule type" value="Genomic_DNA"/>
</dbReference>
<feature type="domain" description="Ig-like" evidence="3">
    <location>
        <begin position="201"/>
        <end position="270"/>
    </location>
</feature>
<accession>A0AAE4SFY1</accession>
<organism evidence="4 5">
    <name type="scientific">Methanolapillus africanus</name>
    <dbReference type="NCBI Taxonomy" id="3028297"/>
    <lineage>
        <taxon>Archaea</taxon>
        <taxon>Methanobacteriati</taxon>
        <taxon>Methanobacteriota</taxon>
        <taxon>Stenosarchaea group</taxon>
        <taxon>Methanomicrobia</taxon>
        <taxon>Methanosarcinales</taxon>
        <taxon>Methanosarcinaceae</taxon>
        <taxon>Methanolapillus</taxon>
    </lineage>
</organism>
<sequence length="659" mass="71357">MSIIKLKTIQKQKTVFQKTDKRQKTALWSKQQKPINLQRTILVLFSVLLFILTAVPAHAAASSIQQDLKDSYHTKAGEKTALIFQGRPDGAWGPRTGYLWEYKLPGTDEWIPLSQERLEVLHPSTNVQIDGTDARIDIDNPWYDDQRVTTLVIEKTPAELDGTQFRVTIGRYDQKQSVVATLNVGGGIKIDAKAVDGMAFEGQKAELSVDTKAPSVTYQWFKGEPAAENKIEGAAGKILTFENAAQDDAGTYAVVVSGGGKTETVTANLTVFEQPSVSPKNAAVGSEIKFSVNASSDYTCQWYKGKPGVGTPVGEGGNIFTIDSADAGSDGEYYVSVTKTGDADNPVITSNAIELNIASLTAQPKDTYAFAGQAASFDVTAPDGADLTEYQWYKGTPESKTVIENAVSAKLLFDSESNPVEKSDEGTYFVTVSQTFGTGENAETVVMTSKLAKLIVFELTCSNNTISAGEDVTLTVTGGEQQTERTLFRAYAWYKNDGNGWEQIDGASKRTYERHGVSGAENGTQFFVRMMVDGFILDSGVLTLTVYPEEDDSSTEDNTTENNSTDSDGNSGVNRGSSSGHGEVKILPQNQTTNPEPKTITTDAANETVPVKQSNVAGLETTTPEKTYLWAGAAAAFAIVCLFLLLVFGRKKRKEEDEK</sequence>
<evidence type="ECO:0000259" key="3">
    <source>
        <dbReference type="PROSITE" id="PS50835"/>
    </source>
</evidence>
<dbReference type="Gene3D" id="2.60.40.10">
    <property type="entry name" value="Immunoglobulins"/>
    <property type="match status" value="3"/>
</dbReference>
<dbReference type="InterPro" id="IPR003599">
    <property type="entry name" value="Ig_sub"/>
</dbReference>
<dbReference type="PROSITE" id="PS50835">
    <property type="entry name" value="IG_LIKE"/>
    <property type="match status" value="2"/>
</dbReference>
<dbReference type="InterPro" id="IPR036179">
    <property type="entry name" value="Ig-like_dom_sf"/>
</dbReference>
<keyword evidence="5" id="KW-1185">Reference proteome</keyword>
<keyword evidence="2" id="KW-0472">Membrane</keyword>
<feature type="region of interest" description="Disordered" evidence="1">
    <location>
        <begin position="549"/>
        <end position="607"/>
    </location>
</feature>
<dbReference type="SMART" id="SM00409">
    <property type="entry name" value="IG"/>
    <property type="match status" value="3"/>
</dbReference>
<dbReference type="InterPro" id="IPR007110">
    <property type="entry name" value="Ig-like_dom"/>
</dbReference>
<evidence type="ECO:0000313" key="5">
    <source>
        <dbReference type="Proteomes" id="UP001271789"/>
    </source>
</evidence>
<reference evidence="4" key="1">
    <citation type="submission" date="2023-06" db="EMBL/GenBank/DDBJ databases">
        <title>Genome sequence of Methanosarcinaceae archaeon Ag5.</title>
        <authorList>
            <person name="Protasov E."/>
            <person name="Platt K."/>
            <person name="Poehlein A."/>
            <person name="Daniel R."/>
            <person name="Brune A."/>
        </authorList>
    </citation>
    <scope>NUCLEOTIDE SEQUENCE</scope>
    <source>
        <strain evidence="4">Ag5</strain>
    </source>
</reference>
<evidence type="ECO:0000256" key="2">
    <source>
        <dbReference type="SAM" id="Phobius"/>
    </source>
</evidence>
<keyword evidence="2" id="KW-1133">Transmembrane helix</keyword>
<protein>
    <recommendedName>
        <fullName evidence="3">Ig-like domain-containing protein</fullName>
    </recommendedName>
</protein>
<dbReference type="InterPro" id="IPR013783">
    <property type="entry name" value="Ig-like_fold"/>
</dbReference>
<dbReference type="Proteomes" id="UP001271789">
    <property type="component" value="Unassembled WGS sequence"/>
</dbReference>
<evidence type="ECO:0000256" key="1">
    <source>
        <dbReference type="SAM" id="MobiDB-lite"/>
    </source>
</evidence>
<feature type="compositionally biased region" description="Polar residues" evidence="1">
    <location>
        <begin position="588"/>
        <end position="607"/>
    </location>
</feature>
<feature type="domain" description="Ig-like" evidence="3">
    <location>
        <begin position="346"/>
        <end position="448"/>
    </location>
</feature>
<feature type="compositionally biased region" description="Low complexity" evidence="1">
    <location>
        <begin position="560"/>
        <end position="581"/>
    </location>
</feature>
<feature type="compositionally biased region" description="Acidic residues" evidence="1">
    <location>
        <begin position="549"/>
        <end position="559"/>
    </location>
</feature>
<dbReference type="SUPFAM" id="SSF48726">
    <property type="entry name" value="Immunoglobulin"/>
    <property type="match status" value="2"/>
</dbReference>
<proteinExistence type="predicted"/>
<gene>
    <name evidence="4" type="ORF">MsAg5_17040</name>
</gene>
<evidence type="ECO:0000313" key="4">
    <source>
        <dbReference type="EMBL" id="MDV0447790.1"/>
    </source>
</evidence>
<comment type="caution">
    <text evidence="4">The sequence shown here is derived from an EMBL/GenBank/DDBJ whole genome shotgun (WGS) entry which is preliminary data.</text>
</comment>
<name>A0AAE4SFY1_9EURY</name>